<name>A0A6J6QIY2_9ZZZZ</name>
<feature type="transmembrane region" description="Helical" evidence="1">
    <location>
        <begin position="233"/>
        <end position="253"/>
    </location>
</feature>
<dbReference type="InterPro" id="IPR002656">
    <property type="entry name" value="Acyl_transf_3_dom"/>
</dbReference>
<dbReference type="EMBL" id="CAFBQP010000014">
    <property type="protein sequence ID" value="CAB5056163.1"/>
    <property type="molecule type" value="Genomic_DNA"/>
</dbReference>
<keyword evidence="1" id="KW-0472">Membrane</keyword>
<dbReference type="PANTHER" id="PTHR23028:SF53">
    <property type="entry name" value="ACYL_TRANSF_3 DOMAIN-CONTAINING PROTEIN"/>
    <property type="match status" value="1"/>
</dbReference>
<keyword evidence="1" id="KW-0812">Transmembrane</keyword>
<feature type="transmembrane region" description="Helical" evidence="1">
    <location>
        <begin position="46"/>
        <end position="66"/>
    </location>
</feature>
<dbReference type="EMBL" id="CAEZXX010000060">
    <property type="protein sequence ID" value="CAB4708788.1"/>
    <property type="molecule type" value="Genomic_DNA"/>
</dbReference>
<evidence type="ECO:0000313" key="3">
    <source>
        <dbReference type="EMBL" id="CAB4708788.1"/>
    </source>
</evidence>
<evidence type="ECO:0000259" key="2">
    <source>
        <dbReference type="Pfam" id="PF01757"/>
    </source>
</evidence>
<feature type="domain" description="Acyltransferase 3" evidence="2">
    <location>
        <begin position="21"/>
        <end position="340"/>
    </location>
</feature>
<dbReference type="GO" id="GO:0016747">
    <property type="term" value="F:acyltransferase activity, transferring groups other than amino-acyl groups"/>
    <property type="evidence" value="ECO:0007669"/>
    <property type="project" value="InterPro"/>
</dbReference>
<accession>A0A6J6QIY2</accession>
<dbReference type="Pfam" id="PF01757">
    <property type="entry name" value="Acyl_transf_3"/>
    <property type="match status" value="1"/>
</dbReference>
<organism evidence="3">
    <name type="scientific">freshwater metagenome</name>
    <dbReference type="NCBI Taxonomy" id="449393"/>
    <lineage>
        <taxon>unclassified sequences</taxon>
        <taxon>metagenomes</taxon>
        <taxon>ecological metagenomes</taxon>
    </lineage>
</organism>
<sequence>MSVPLVEAEIEAGGRFGYRPEFDGLRGVAILGVVMFHYFRNWFRGSIIGVDLFFVLSGFLITRLLFEERRKYGNISLPDFYARRVGRLFPGLVVVSLVLLVGDRLFIVDSNFRALVSGAIGAVTFTTNWLRVAGVDTSELSHLWSIAIEQQFYLLWPLVVLAVGVSVRRINRLSAAIVVAAGVNLLVRSLAGVGPGSPSLFNGLDTHGMLTLGAGCWLATTLTAENRWGNRQVLLTVGLLLAVAARCVLVVIPDTEVFYRTWARGGAHLTAVAMVVVLVAAKELSWMRFLLSRRALMWLGQRAYSMFLWHQPVRSYLPIGPVSGLVLRNLVFFAVSVVVSELSYRLVEQPGRKWIVNRFSRRGRQAAPASV</sequence>
<dbReference type="EMBL" id="CAEZYY010000003">
    <property type="protein sequence ID" value="CAB4741745.1"/>
    <property type="molecule type" value="Genomic_DNA"/>
</dbReference>
<feature type="transmembrane region" description="Helical" evidence="1">
    <location>
        <begin position="174"/>
        <end position="194"/>
    </location>
</feature>
<dbReference type="PANTHER" id="PTHR23028">
    <property type="entry name" value="ACETYLTRANSFERASE"/>
    <property type="match status" value="1"/>
</dbReference>
<proteinExistence type="predicted"/>
<feature type="transmembrane region" description="Helical" evidence="1">
    <location>
        <begin position="87"/>
        <end position="107"/>
    </location>
</feature>
<dbReference type="GO" id="GO:0016020">
    <property type="term" value="C:membrane"/>
    <property type="evidence" value="ECO:0007669"/>
    <property type="project" value="TreeGrafter"/>
</dbReference>
<keyword evidence="1" id="KW-1133">Transmembrane helix</keyword>
<evidence type="ECO:0000256" key="1">
    <source>
        <dbReference type="SAM" id="Phobius"/>
    </source>
</evidence>
<reference evidence="3" key="1">
    <citation type="submission" date="2020-05" db="EMBL/GenBank/DDBJ databases">
        <authorList>
            <person name="Chiriac C."/>
            <person name="Salcher M."/>
            <person name="Ghai R."/>
            <person name="Kavagutti S V."/>
        </authorList>
    </citation>
    <scope>NUCLEOTIDE SEQUENCE</scope>
</reference>
<dbReference type="GO" id="GO:0009103">
    <property type="term" value="P:lipopolysaccharide biosynthetic process"/>
    <property type="evidence" value="ECO:0007669"/>
    <property type="project" value="TreeGrafter"/>
</dbReference>
<evidence type="ECO:0000313" key="5">
    <source>
        <dbReference type="EMBL" id="CAB5056163.1"/>
    </source>
</evidence>
<dbReference type="InterPro" id="IPR050879">
    <property type="entry name" value="Acyltransferase_3"/>
</dbReference>
<gene>
    <name evidence="3" type="ORF">UFOPK2602_01021</name>
    <name evidence="4" type="ORF">UFOPK2806_00428</name>
    <name evidence="5" type="ORF">UFOPK4306_00523</name>
</gene>
<dbReference type="AlphaFoldDB" id="A0A6J6QIY2"/>
<protein>
    <submittedName>
        <fullName evidence="3">Unannotated protein</fullName>
    </submittedName>
</protein>
<feature type="transmembrane region" description="Helical" evidence="1">
    <location>
        <begin position="265"/>
        <end position="284"/>
    </location>
</feature>
<evidence type="ECO:0000313" key="4">
    <source>
        <dbReference type="EMBL" id="CAB4741745.1"/>
    </source>
</evidence>
<feature type="transmembrane region" description="Helical" evidence="1">
    <location>
        <begin position="150"/>
        <end position="167"/>
    </location>
</feature>